<dbReference type="Pfam" id="PF13569">
    <property type="entry name" value="DUF4132"/>
    <property type="match status" value="1"/>
</dbReference>
<name>A0A1G7AF94_9ACTN</name>
<dbReference type="AlphaFoldDB" id="A0A1G7AF94"/>
<evidence type="ECO:0000313" key="3">
    <source>
        <dbReference type="Proteomes" id="UP000198949"/>
    </source>
</evidence>
<dbReference type="InterPro" id="IPR025406">
    <property type="entry name" value="DUF4132"/>
</dbReference>
<proteinExistence type="predicted"/>
<reference evidence="3" key="1">
    <citation type="submission" date="2016-10" db="EMBL/GenBank/DDBJ databases">
        <authorList>
            <person name="Varghese N."/>
            <person name="Submissions S."/>
        </authorList>
    </citation>
    <scope>NUCLEOTIDE SEQUENCE [LARGE SCALE GENOMIC DNA]</scope>
    <source>
        <strain evidence="3">CGMCC 4.3516</strain>
    </source>
</reference>
<sequence length="1082" mass="117195">MSRTLAAPQDQVVLPASWTKLVLPRRGNGVRSSLEAGPEAAANVAARVAAAREALTTALERPEADPDLARAALAHLAGEANPVGAGAVATLLRFTDGYRGANFDGVEKRARVGRELFGAWLTEHGPAFAVSALIEDLSIDFRWYDDPDQGAERLPTVVPGEPMGFKWVYLDDRDGPLAIARSTVAAAGPDEYERVAAMAAGHRDTPVKRLAAAVLLPDETAWVAEACEERSAVPADVTVEPLVWASVSEPDHVRRFGAKRFTSTSVRHGVVAELVGNLGAEVLPLFATALGRKGLEFKQRSLLYEGVALLPCDDAARLLVEHVGEPEVLAGLRRSALRFPARFARAAAERASGLSSADAARLLGALRQDGVPLDDVLKGLGDDERAKLDGILSESSRPVARAEDLPEALWSPPWAERKRRKAEPPLEGLEAPGGTVIVWGEGEYERALAIEPEYASWDADTYWDDPADYGLGFADRLWARLAHGDAAAADTAMARMKDSPKYAHALVPIRSAAAAALAADWFARLKSARAHAADWLDRHGAQAVPLLVPGALGGDKRERAGGEAALRHLGRRLGAEAVLQAAEPFGPEAAARLRDILAVHPHVPLNGPPSKPGSWVDLSMLPPVMLRGKGTALPLASVEHLVRALSLWSPRLPFPGVELYAEHCEHDSLNRFSLALFELWLRSEAPSKDSWAVEQLGSFGDEATAAALGPLVTTWPGRSQADRALLGVEVLAHIGTDNAFAYLRELALPVYSNTVAERARVLADRLAAARGLDFETYADRLVPDHGVTDPETLTFDYGDRRFHLRFDHLLAPRLTDETGRERARLPKAGVHDDAALAKDAASRYKKLVKAVETTAEQQIERLRDAMVKGRTWSLEDFRVLLAHPLVHPFARRLVWFAGQGFRVAEDGGFADVHDRDFTPEGPIRVAHPALLGEDTPAWARLLGDYEVLQPFDQLGRPAAGFTEAELATGRLERFDGATATYASIEEHIGWRQPLLSPEAQTKRIWCLTRQVPGGWLLADTDPNPDPSAPNPNGVLTLKNVRLMENRNRHPKSARPLPGRRLDPVAAAELIGTVEAATGKRSD</sequence>
<dbReference type="STRING" id="58114.SAMN05216270_11392"/>
<feature type="domain" description="DUF4132" evidence="1">
    <location>
        <begin position="819"/>
        <end position="982"/>
    </location>
</feature>
<organism evidence="2 3">
    <name type="scientific">Glycomyces harbinensis</name>
    <dbReference type="NCBI Taxonomy" id="58114"/>
    <lineage>
        <taxon>Bacteria</taxon>
        <taxon>Bacillati</taxon>
        <taxon>Actinomycetota</taxon>
        <taxon>Actinomycetes</taxon>
        <taxon>Glycomycetales</taxon>
        <taxon>Glycomycetaceae</taxon>
        <taxon>Glycomyces</taxon>
    </lineage>
</organism>
<dbReference type="Proteomes" id="UP000198949">
    <property type="component" value="Unassembled WGS sequence"/>
</dbReference>
<dbReference type="EMBL" id="FNAD01000013">
    <property type="protein sequence ID" value="SDE13127.1"/>
    <property type="molecule type" value="Genomic_DNA"/>
</dbReference>
<dbReference type="OrthoDB" id="9763697at2"/>
<gene>
    <name evidence="2" type="ORF">SAMN05216270_11392</name>
</gene>
<accession>A0A1G7AF94</accession>
<protein>
    <recommendedName>
        <fullName evidence="1">DUF4132 domain-containing protein</fullName>
    </recommendedName>
</protein>
<evidence type="ECO:0000313" key="2">
    <source>
        <dbReference type="EMBL" id="SDE13127.1"/>
    </source>
</evidence>
<dbReference type="RefSeq" id="WP_091039075.1">
    <property type="nucleotide sequence ID" value="NZ_FNAD01000013.1"/>
</dbReference>
<keyword evidence="3" id="KW-1185">Reference proteome</keyword>
<evidence type="ECO:0000259" key="1">
    <source>
        <dbReference type="Pfam" id="PF13569"/>
    </source>
</evidence>